<organism evidence="2 3">
    <name type="scientific">Flaviaesturariibacter amylovorans</name>
    <dbReference type="NCBI Taxonomy" id="1084520"/>
    <lineage>
        <taxon>Bacteria</taxon>
        <taxon>Pseudomonadati</taxon>
        <taxon>Bacteroidota</taxon>
        <taxon>Chitinophagia</taxon>
        <taxon>Chitinophagales</taxon>
        <taxon>Chitinophagaceae</taxon>
        <taxon>Flaviaestuariibacter</taxon>
    </lineage>
</organism>
<keyword evidence="1" id="KW-0472">Membrane</keyword>
<sequence length="219" mass="24553">MTWFNIGCVKPGVKSGKYTYDGKSFQLRLSDKQQTSFSGAFKGDALQLFRMSNSNVGKAMMDFLPYGGVGSFKFSDKPLVRTNHLGSINLSSYAFAESIVTAKVVQQRKEPKNDLLDAIRAPTSRYIDPPSTVIHDYRKMQEAAKAEELMRWKQAKSNFFSGLLGVVLSVLFLGSIFTMCTRKRVGCKCEDGTESYATGSGACSWHGGVRYWNHSYWWN</sequence>
<keyword evidence="3" id="KW-1185">Reference proteome</keyword>
<gene>
    <name evidence="2" type="ORF">GCM10023184_29480</name>
</gene>
<evidence type="ECO:0000313" key="2">
    <source>
        <dbReference type="EMBL" id="GAA4334991.1"/>
    </source>
</evidence>
<evidence type="ECO:0000256" key="1">
    <source>
        <dbReference type="SAM" id="Phobius"/>
    </source>
</evidence>
<keyword evidence="1" id="KW-1133">Transmembrane helix</keyword>
<accession>A0ABP8H6A8</accession>
<evidence type="ECO:0000313" key="3">
    <source>
        <dbReference type="Proteomes" id="UP001501725"/>
    </source>
</evidence>
<comment type="caution">
    <text evidence="2">The sequence shown here is derived from an EMBL/GenBank/DDBJ whole genome shotgun (WGS) entry which is preliminary data.</text>
</comment>
<feature type="transmembrane region" description="Helical" evidence="1">
    <location>
        <begin position="159"/>
        <end position="179"/>
    </location>
</feature>
<name>A0ABP8H6A8_9BACT</name>
<dbReference type="EMBL" id="BAABGY010000008">
    <property type="protein sequence ID" value="GAA4334991.1"/>
    <property type="molecule type" value="Genomic_DNA"/>
</dbReference>
<reference evidence="3" key="1">
    <citation type="journal article" date="2019" name="Int. J. Syst. Evol. Microbiol.">
        <title>The Global Catalogue of Microorganisms (GCM) 10K type strain sequencing project: providing services to taxonomists for standard genome sequencing and annotation.</title>
        <authorList>
            <consortium name="The Broad Institute Genomics Platform"/>
            <consortium name="The Broad Institute Genome Sequencing Center for Infectious Disease"/>
            <person name="Wu L."/>
            <person name="Ma J."/>
        </authorList>
    </citation>
    <scope>NUCLEOTIDE SEQUENCE [LARGE SCALE GENOMIC DNA]</scope>
    <source>
        <strain evidence="3">JCM 17919</strain>
    </source>
</reference>
<protein>
    <submittedName>
        <fullName evidence="2">Uncharacterized protein</fullName>
    </submittedName>
</protein>
<keyword evidence="1" id="KW-0812">Transmembrane</keyword>
<dbReference type="Proteomes" id="UP001501725">
    <property type="component" value="Unassembled WGS sequence"/>
</dbReference>
<proteinExistence type="predicted"/>